<proteinExistence type="predicted"/>
<feature type="region of interest" description="Disordered" evidence="1">
    <location>
        <begin position="335"/>
        <end position="358"/>
    </location>
</feature>
<sequence>MQRKIRVESVNLNAKCWVVRPGTRYKFAKEFISESFVAIGHLDGYLFGERRGISSPQDLQTIDEVINSSRFTRNVKSQVLNFIDDMNVGDVIFTMTSNQIIPGVIKSEAYFDPTTIRFQQNTDETFSIRRDVEWGSIIDRKDVPLTISRSFLAYQAVFSLGDYSTEVFHWLSSFFINEDGYYSSLRIEQKDSINHHALKTLSEVIDRIQVISLLAENSELNDDISLEYLQEQMEKLYEEGKLTLTAQQMLMSPGDFWLGLKTKSKRSGVIFLLLMAMIVGEIDNVAFASEDYKAEVPVAQAIIAKHSDVIMKGINIDKMKSQLMLETKKQNNKFVEANPNDYDEGDIPKDIDPPIVSN</sequence>
<name>A0A486NRT9_KLEPN</name>
<reference evidence="2" key="1">
    <citation type="submission" date="2019-03" db="EMBL/GenBank/DDBJ databases">
        <authorList>
            <consortium name="Pathogen Informatics"/>
        </authorList>
    </citation>
    <scope>NUCLEOTIDE SEQUENCE</scope>
    <source>
        <strain evidence="2">5012STDY7626446</strain>
    </source>
</reference>
<accession>A0A486NRT9</accession>
<evidence type="ECO:0000313" key="2">
    <source>
        <dbReference type="EMBL" id="VGL61654.1"/>
    </source>
</evidence>
<dbReference type="RefSeq" id="WP_060628035.1">
    <property type="nucleotide sequence ID" value="NZ_BILK01000005.1"/>
</dbReference>
<protein>
    <submittedName>
        <fullName evidence="2">Uncharacterized protein</fullName>
    </submittedName>
</protein>
<organism evidence="2">
    <name type="scientific">Klebsiella pneumoniae</name>
    <dbReference type="NCBI Taxonomy" id="573"/>
    <lineage>
        <taxon>Bacteria</taxon>
        <taxon>Pseudomonadati</taxon>
        <taxon>Pseudomonadota</taxon>
        <taxon>Gammaproteobacteria</taxon>
        <taxon>Enterobacterales</taxon>
        <taxon>Enterobacteriaceae</taxon>
        <taxon>Klebsiella/Raoultella group</taxon>
        <taxon>Klebsiella</taxon>
        <taxon>Klebsiella pneumoniae complex</taxon>
    </lineage>
</organism>
<gene>
    <name evidence="2" type="ORF">SAMEA4873648_01923</name>
</gene>
<evidence type="ECO:0000256" key="1">
    <source>
        <dbReference type="SAM" id="MobiDB-lite"/>
    </source>
</evidence>
<dbReference type="AlphaFoldDB" id="A0A486NRT9"/>
<dbReference type="EMBL" id="CAAHCS010000002">
    <property type="protein sequence ID" value="VGL61654.1"/>
    <property type="molecule type" value="Genomic_DNA"/>
</dbReference>